<dbReference type="EMBL" id="MGDI01000003">
    <property type="protein sequence ID" value="OGL55225.1"/>
    <property type="molecule type" value="Genomic_DNA"/>
</dbReference>
<evidence type="ECO:0000313" key="3">
    <source>
        <dbReference type="EMBL" id="OGL55225.1"/>
    </source>
</evidence>
<dbReference type="AlphaFoldDB" id="A0A1F7SN73"/>
<gene>
    <name evidence="3" type="ORF">A3G31_09660</name>
</gene>
<dbReference type="Proteomes" id="UP000178082">
    <property type="component" value="Unassembled WGS sequence"/>
</dbReference>
<feature type="signal peptide" evidence="1">
    <location>
        <begin position="1"/>
        <end position="22"/>
    </location>
</feature>
<name>A0A1F7SN73_9BACT</name>
<evidence type="ECO:0000256" key="1">
    <source>
        <dbReference type="SAM" id="SignalP"/>
    </source>
</evidence>
<dbReference type="InterPro" id="IPR006311">
    <property type="entry name" value="TAT_signal"/>
</dbReference>
<dbReference type="STRING" id="1817883.A3G31_09660"/>
<dbReference type="InterPro" id="IPR007160">
    <property type="entry name" value="DUF362"/>
</dbReference>
<organism evidence="3 4">
    <name type="scientific">Candidatus Schekmanbacteria bacterium RIFCSPLOWO2_12_FULL_38_15</name>
    <dbReference type="NCBI Taxonomy" id="1817883"/>
    <lineage>
        <taxon>Bacteria</taxon>
        <taxon>Candidatus Schekmaniibacteriota</taxon>
    </lineage>
</organism>
<proteinExistence type="predicted"/>
<evidence type="ECO:0000313" key="4">
    <source>
        <dbReference type="Proteomes" id="UP000178082"/>
    </source>
</evidence>
<comment type="caution">
    <text evidence="3">The sequence shown here is derived from an EMBL/GenBank/DDBJ whole genome shotgun (WGS) entry which is preliminary data.</text>
</comment>
<feature type="chain" id="PRO_5009532402" description="DUF362 domain-containing protein" evidence="1">
    <location>
        <begin position="23"/>
        <end position="370"/>
    </location>
</feature>
<keyword evidence="1" id="KW-0732">Signal</keyword>
<dbReference type="PROSITE" id="PS51318">
    <property type="entry name" value="TAT"/>
    <property type="match status" value="1"/>
</dbReference>
<reference evidence="3 4" key="1">
    <citation type="journal article" date="2016" name="Nat. Commun.">
        <title>Thousands of microbial genomes shed light on interconnected biogeochemical processes in an aquifer system.</title>
        <authorList>
            <person name="Anantharaman K."/>
            <person name="Brown C.T."/>
            <person name="Hug L.A."/>
            <person name="Sharon I."/>
            <person name="Castelle C.J."/>
            <person name="Probst A.J."/>
            <person name="Thomas B.C."/>
            <person name="Singh A."/>
            <person name="Wilkins M.J."/>
            <person name="Karaoz U."/>
            <person name="Brodie E.L."/>
            <person name="Williams K.H."/>
            <person name="Hubbard S.S."/>
            <person name="Banfield J.F."/>
        </authorList>
    </citation>
    <scope>NUCLEOTIDE SEQUENCE [LARGE SCALE GENOMIC DNA]</scope>
</reference>
<dbReference type="Pfam" id="PF04015">
    <property type="entry name" value="DUF362"/>
    <property type="match status" value="1"/>
</dbReference>
<evidence type="ECO:0000259" key="2">
    <source>
        <dbReference type="Pfam" id="PF04015"/>
    </source>
</evidence>
<accession>A0A1F7SN73</accession>
<feature type="domain" description="DUF362" evidence="2">
    <location>
        <begin position="109"/>
        <end position="324"/>
    </location>
</feature>
<sequence length="370" mass="40426">MLNKKKRISRRSFIKAAGFATASIPLSSALKNSVTNAFAETAKQSAITISDVFTITHSKVMNEAGKISPAIAREMVDKAVISLTGEKNIKDAWHNIFPNLKEKEIIGFKVNVTNHQLPTHPEVAYAIADSLSESGIKKNNILIWDKLDRSLEKAGYIINDGNDGYRCFGHNHNNIGYDKNTKVKIPSVDLELYLSKLLTQYCDYIINVPVLKNCLNQSSSGASKAGVTLSLKSAYGYIPLGDGPFFFKPDEVNAGIVIQKMHNHTANPQIAELNLHPQIKNKTKLVLCDAIMGICENGPFGPPQFINNQIIASRDLVAHDAVGLSIIDKKAKEMGKTLAAEFALHIKAAQDLGLGNSDLKNIKLTNFSIG</sequence>
<protein>
    <recommendedName>
        <fullName evidence="2">DUF362 domain-containing protein</fullName>
    </recommendedName>
</protein>